<keyword evidence="16" id="KW-1185">Reference proteome</keyword>
<keyword evidence="9" id="KW-0594">Phospholipid biosynthesis</keyword>
<feature type="region of interest" description="Disordered" evidence="13">
    <location>
        <begin position="237"/>
        <end position="267"/>
    </location>
</feature>
<feature type="compositionally biased region" description="Polar residues" evidence="13">
    <location>
        <begin position="241"/>
        <end position="251"/>
    </location>
</feature>
<evidence type="ECO:0000256" key="7">
    <source>
        <dbReference type="ARBA" id="ARBA00023098"/>
    </source>
</evidence>
<evidence type="ECO:0000313" key="16">
    <source>
        <dbReference type="Proteomes" id="UP001303601"/>
    </source>
</evidence>
<evidence type="ECO:0000256" key="6">
    <source>
        <dbReference type="ARBA" id="ARBA00022989"/>
    </source>
</evidence>
<keyword evidence="8 14" id="KW-0472">Membrane</keyword>
<organism evidence="15 16">
    <name type="scientific">Metamycoplasma equirhinis</name>
    <dbReference type="NCBI Taxonomy" id="92402"/>
    <lineage>
        <taxon>Bacteria</taxon>
        <taxon>Bacillati</taxon>
        <taxon>Mycoplasmatota</taxon>
        <taxon>Mycoplasmoidales</taxon>
        <taxon>Metamycoplasmataceae</taxon>
        <taxon>Metamycoplasma</taxon>
    </lineage>
</organism>
<keyword evidence="6 14" id="KW-1133">Transmembrane helix</keyword>
<dbReference type="GO" id="GO:0008444">
    <property type="term" value="F:CDP-diacylglycerol-glycerol-3-phosphate 3-phosphatidyltransferase activity"/>
    <property type="evidence" value="ECO:0007669"/>
    <property type="project" value="UniProtKB-EC"/>
</dbReference>
<evidence type="ECO:0000256" key="13">
    <source>
        <dbReference type="SAM" id="MobiDB-lite"/>
    </source>
</evidence>
<evidence type="ECO:0000256" key="3">
    <source>
        <dbReference type="ARBA" id="ARBA00022516"/>
    </source>
</evidence>
<dbReference type="InterPro" id="IPR050324">
    <property type="entry name" value="CDP-alcohol_PTase-I"/>
</dbReference>
<evidence type="ECO:0000256" key="11">
    <source>
        <dbReference type="NCBIfam" id="TIGR00560"/>
    </source>
</evidence>
<comment type="similarity">
    <text evidence="2 12">Belongs to the CDP-alcohol phosphatidyltransferase class-I family.</text>
</comment>
<dbReference type="InterPro" id="IPR048254">
    <property type="entry name" value="CDP_ALCOHOL_P_TRANSF_CS"/>
</dbReference>
<evidence type="ECO:0000256" key="9">
    <source>
        <dbReference type="ARBA" id="ARBA00023209"/>
    </source>
</evidence>
<dbReference type="NCBIfam" id="TIGR00560">
    <property type="entry name" value="pgsA"/>
    <property type="match status" value="1"/>
</dbReference>
<keyword evidence="4 12" id="KW-0808">Transferase</keyword>
<evidence type="ECO:0000256" key="4">
    <source>
        <dbReference type="ARBA" id="ARBA00022679"/>
    </source>
</evidence>
<feature type="transmembrane region" description="Helical" evidence="14">
    <location>
        <begin position="117"/>
        <end position="142"/>
    </location>
</feature>
<dbReference type="PROSITE" id="PS00379">
    <property type="entry name" value="CDP_ALCOHOL_P_TRANSF"/>
    <property type="match status" value="1"/>
</dbReference>
<gene>
    <name evidence="15" type="primary">pgsA</name>
    <name evidence="15" type="ORF">R9B83_01965</name>
</gene>
<dbReference type="RefSeq" id="WP_306769762.1">
    <property type="nucleotide sequence ID" value="NZ_CP137845.1"/>
</dbReference>
<sequence length="293" mass="32859">MKEMKNKMAKAPKTKAKLGVANWLTILRMLLMIPFLAMMSAGAALILAKTGGGGFRYDGIKLIGSNSHKLALSIIYWTCVSLFIVAMITDFVDGFYARKTKTVSNFGKVFDPIADKVATTMMMIFLAIFNFTYLPIVILFIVRDIMVDGSRMYAAKKDVKVNANWWGKIKTIIVSLSLLVIAFSVPWLKENEDSLKQFYVNIPLLAGLILAWVSGIIYICKYLKGITKDNNLDSKKEPIIETSTNENNQAIEKSDMESMEITSSEEYKNQLTQEIEQAKNNSNSTNNSSDSFF</sequence>
<feature type="transmembrane region" description="Helical" evidence="14">
    <location>
        <begin position="74"/>
        <end position="96"/>
    </location>
</feature>
<accession>A0ABZ0PA08</accession>
<evidence type="ECO:0000313" key="15">
    <source>
        <dbReference type="EMBL" id="WPB53736.1"/>
    </source>
</evidence>
<evidence type="ECO:0000256" key="5">
    <source>
        <dbReference type="ARBA" id="ARBA00022692"/>
    </source>
</evidence>
<dbReference type="Proteomes" id="UP001303601">
    <property type="component" value="Chromosome"/>
</dbReference>
<evidence type="ECO:0000256" key="1">
    <source>
        <dbReference type="ARBA" id="ARBA00004141"/>
    </source>
</evidence>
<feature type="transmembrane region" description="Helical" evidence="14">
    <location>
        <begin position="21"/>
        <end position="48"/>
    </location>
</feature>
<evidence type="ECO:0000256" key="14">
    <source>
        <dbReference type="SAM" id="Phobius"/>
    </source>
</evidence>
<protein>
    <recommendedName>
        <fullName evidence="11">CDP-diacylglycerol--glycerol-3-phosphate 3-phosphatidyltransferase</fullName>
        <ecNumber evidence="11">2.7.8.5</ecNumber>
    </recommendedName>
</protein>
<dbReference type="PANTHER" id="PTHR14269">
    <property type="entry name" value="CDP-DIACYLGLYCEROL--GLYCEROL-3-PHOSPHATE 3-PHOSPHATIDYLTRANSFERASE-RELATED"/>
    <property type="match status" value="1"/>
</dbReference>
<reference evidence="15" key="1">
    <citation type="submission" date="2023-11" db="EMBL/GenBank/DDBJ databases">
        <title>Completed genome sequence of Mycoplasma equirhinis type strain M432/72.</title>
        <authorList>
            <person name="Spergser J."/>
        </authorList>
    </citation>
    <scope>NUCLEOTIDE SEQUENCE [LARGE SCALE GENOMIC DNA]</scope>
    <source>
        <strain evidence="15">M432/72</strain>
    </source>
</reference>
<evidence type="ECO:0000256" key="10">
    <source>
        <dbReference type="ARBA" id="ARBA00023264"/>
    </source>
</evidence>
<feature type="transmembrane region" description="Helical" evidence="14">
    <location>
        <begin position="169"/>
        <end position="188"/>
    </location>
</feature>
<evidence type="ECO:0000256" key="8">
    <source>
        <dbReference type="ARBA" id="ARBA00023136"/>
    </source>
</evidence>
<dbReference type="EC" id="2.7.8.5" evidence="11"/>
<dbReference type="InterPro" id="IPR004570">
    <property type="entry name" value="Phosphatidylglycerol_P_synth"/>
</dbReference>
<name>A0ABZ0PA08_9BACT</name>
<dbReference type="EMBL" id="CP137845">
    <property type="protein sequence ID" value="WPB53736.1"/>
    <property type="molecule type" value="Genomic_DNA"/>
</dbReference>
<keyword evidence="3" id="KW-0444">Lipid biosynthesis</keyword>
<dbReference type="PANTHER" id="PTHR14269:SF62">
    <property type="entry name" value="CDP-DIACYLGLYCEROL--GLYCEROL-3-PHOSPHATE 3-PHOSPHATIDYLTRANSFERASE 1, CHLOROPLASTIC"/>
    <property type="match status" value="1"/>
</dbReference>
<keyword evidence="5 14" id="KW-0812">Transmembrane</keyword>
<comment type="subcellular location">
    <subcellularLocation>
        <location evidence="1">Membrane</location>
        <topology evidence="1">Multi-pass membrane protein</topology>
    </subcellularLocation>
</comment>
<feature type="transmembrane region" description="Helical" evidence="14">
    <location>
        <begin position="200"/>
        <end position="219"/>
    </location>
</feature>
<dbReference type="InterPro" id="IPR000462">
    <property type="entry name" value="CDP-OH_P_trans"/>
</dbReference>
<dbReference type="Gene3D" id="1.20.120.1760">
    <property type="match status" value="1"/>
</dbReference>
<evidence type="ECO:0000256" key="2">
    <source>
        <dbReference type="ARBA" id="ARBA00010441"/>
    </source>
</evidence>
<keyword evidence="7" id="KW-0443">Lipid metabolism</keyword>
<evidence type="ECO:0000256" key="12">
    <source>
        <dbReference type="RuleBase" id="RU003750"/>
    </source>
</evidence>
<dbReference type="Pfam" id="PF01066">
    <property type="entry name" value="CDP-OH_P_transf"/>
    <property type="match status" value="1"/>
</dbReference>
<dbReference type="GeneID" id="94493638"/>
<dbReference type="InterPro" id="IPR043130">
    <property type="entry name" value="CDP-OH_PTrfase_TM_dom"/>
</dbReference>
<keyword evidence="10" id="KW-1208">Phospholipid metabolism</keyword>
<proteinExistence type="inferred from homology"/>